<gene>
    <name evidence="1" type="ORF">METZ01_LOCUS39917</name>
</gene>
<evidence type="ECO:0000313" key="1">
    <source>
        <dbReference type="EMBL" id="SUZ87063.1"/>
    </source>
</evidence>
<organism evidence="1">
    <name type="scientific">marine metagenome</name>
    <dbReference type="NCBI Taxonomy" id="408172"/>
    <lineage>
        <taxon>unclassified sequences</taxon>
        <taxon>metagenomes</taxon>
        <taxon>ecological metagenomes</taxon>
    </lineage>
</organism>
<protein>
    <submittedName>
        <fullName evidence="1">Uncharacterized protein</fullName>
    </submittedName>
</protein>
<proteinExistence type="predicted"/>
<dbReference type="AlphaFoldDB" id="A0A381RCM7"/>
<name>A0A381RCM7_9ZZZZ</name>
<sequence>MIYQATNNCGPIFFIRHIEMMESGGLTKFFCESFPFAIQDICYHYEGSLFGEASSFCRSLPSCASGNYCCAVF</sequence>
<accession>A0A381RCM7</accession>
<dbReference type="EMBL" id="UINC01001707">
    <property type="protein sequence ID" value="SUZ87063.1"/>
    <property type="molecule type" value="Genomic_DNA"/>
</dbReference>
<reference evidence="1" key="1">
    <citation type="submission" date="2018-05" db="EMBL/GenBank/DDBJ databases">
        <authorList>
            <person name="Lanie J.A."/>
            <person name="Ng W.-L."/>
            <person name="Kazmierczak K.M."/>
            <person name="Andrzejewski T.M."/>
            <person name="Davidsen T.M."/>
            <person name="Wayne K.J."/>
            <person name="Tettelin H."/>
            <person name="Glass J.I."/>
            <person name="Rusch D."/>
            <person name="Podicherti R."/>
            <person name="Tsui H.-C.T."/>
            <person name="Winkler M.E."/>
        </authorList>
    </citation>
    <scope>NUCLEOTIDE SEQUENCE</scope>
</reference>